<gene>
    <name evidence="5" type="ORF">JOC54_001971</name>
</gene>
<protein>
    <submittedName>
        <fullName evidence="5">AraC-like DNA-binding protein</fullName>
    </submittedName>
</protein>
<dbReference type="SUPFAM" id="SSF46689">
    <property type="entry name" value="Homeodomain-like"/>
    <property type="match status" value="2"/>
</dbReference>
<evidence type="ECO:0000256" key="3">
    <source>
        <dbReference type="ARBA" id="ARBA00023163"/>
    </source>
</evidence>
<dbReference type="InterPro" id="IPR018060">
    <property type="entry name" value="HTH_AraC"/>
</dbReference>
<name>A0ABS2ST75_9BACI</name>
<dbReference type="Pfam" id="PF02311">
    <property type="entry name" value="AraC_binding"/>
    <property type="match status" value="1"/>
</dbReference>
<dbReference type="Gene3D" id="1.10.10.60">
    <property type="entry name" value="Homeodomain-like"/>
    <property type="match status" value="2"/>
</dbReference>
<proteinExistence type="predicted"/>
<keyword evidence="3" id="KW-0804">Transcription</keyword>
<dbReference type="InterPro" id="IPR020449">
    <property type="entry name" value="Tscrpt_reg_AraC-type_HTH"/>
</dbReference>
<dbReference type="InterPro" id="IPR009057">
    <property type="entry name" value="Homeodomain-like_sf"/>
</dbReference>
<dbReference type="SMART" id="SM00342">
    <property type="entry name" value="HTH_ARAC"/>
    <property type="match status" value="1"/>
</dbReference>
<dbReference type="PANTHER" id="PTHR43280:SF2">
    <property type="entry name" value="HTH-TYPE TRANSCRIPTIONAL REGULATOR EXSA"/>
    <property type="match status" value="1"/>
</dbReference>
<evidence type="ECO:0000313" key="5">
    <source>
        <dbReference type="EMBL" id="MBM7838712.1"/>
    </source>
</evidence>
<dbReference type="Proteomes" id="UP001179280">
    <property type="component" value="Unassembled WGS sequence"/>
</dbReference>
<keyword evidence="1" id="KW-0805">Transcription regulation</keyword>
<accession>A0ABS2ST75</accession>
<dbReference type="PANTHER" id="PTHR43280">
    <property type="entry name" value="ARAC-FAMILY TRANSCRIPTIONAL REGULATOR"/>
    <property type="match status" value="1"/>
</dbReference>
<dbReference type="SUPFAM" id="SSF51215">
    <property type="entry name" value="Regulatory protein AraC"/>
    <property type="match status" value="1"/>
</dbReference>
<dbReference type="Pfam" id="PF12833">
    <property type="entry name" value="HTH_18"/>
    <property type="match status" value="1"/>
</dbReference>
<comment type="caution">
    <text evidence="5">The sequence shown here is derived from an EMBL/GenBank/DDBJ whole genome shotgun (WGS) entry which is preliminary data.</text>
</comment>
<evidence type="ECO:0000256" key="1">
    <source>
        <dbReference type="ARBA" id="ARBA00023015"/>
    </source>
</evidence>
<evidence type="ECO:0000259" key="4">
    <source>
        <dbReference type="PROSITE" id="PS01124"/>
    </source>
</evidence>
<feature type="domain" description="HTH araC/xylS-type" evidence="4">
    <location>
        <begin position="181"/>
        <end position="279"/>
    </location>
</feature>
<dbReference type="InterPro" id="IPR037923">
    <property type="entry name" value="HTH-like"/>
</dbReference>
<evidence type="ECO:0000313" key="6">
    <source>
        <dbReference type="Proteomes" id="UP001179280"/>
    </source>
</evidence>
<keyword evidence="6" id="KW-1185">Reference proteome</keyword>
<dbReference type="PRINTS" id="PR00032">
    <property type="entry name" value="HTHARAC"/>
</dbReference>
<dbReference type="PROSITE" id="PS01124">
    <property type="entry name" value="HTH_ARAC_FAMILY_2"/>
    <property type="match status" value="1"/>
</dbReference>
<evidence type="ECO:0000256" key="2">
    <source>
        <dbReference type="ARBA" id="ARBA00023125"/>
    </source>
</evidence>
<keyword evidence="2" id="KW-0238">DNA-binding</keyword>
<dbReference type="PROSITE" id="PS00041">
    <property type="entry name" value="HTH_ARAC_FAMILY_1"/>
    <property type="match status" value="1"/>
</dbReference>
<dbReference type="InterPro" id="IPR018062">
    <property type="entry name" value="HTH_AraC-typ_CS"/>
</dbReference>
<organism evidence="5 6">
    <name type="scientific">Shouchella xiaoxiensis</name>
    <dbReference type="NCBI Taxonomy" id="766895"/>
    <lineage>
        <taxon>Bacteria</taxon>
        <taxon>Bacillati</taxon>
        <taxon>Bacillota</taxon>
        <taxon>Bacilli</taxon>
        <taxon>Bacillales</taxon>
        <taxon>Bacillaceae</taxon>
        <taxon>Shouchella</taxon>
    </lineage>
</organism>
<sequence length="292" mass="34105">MEQKRGSYGFRFQENPYPFVMNLWNVGWEIESDGSYHWDGRKRLENEKIVFQYTLSGLGKLTYENKEYDIGKHQAFFVSVPSDHRYYFPPDSNENWEFIYVTMEGSEAIRMHEHVLKKYGPVLSIQREAEPIRLLLKLLSETAAGDIHNSYIGSQKAYEFMTSMLHFLEAPSKKRLKAPIANAVQYIEEKAADPIHLEDIAHHVGLSKYYFIKQFKIELNITPMHYVTIVRMKKAAYLLAQTDDTIAEVAHQVGIDDPNYFTKLFKKTVGVSASKFRKNEDTHLIDYIITEW</sequence>
<dbReference type="RefSeq" id="WP_204465950.1">
    <property type="nucleotide sequence ID" value="NZ_JAFBCV010000005.1"/>
</dbReference>
<dbReference type="InterPro" id="IPR003313">
    <property type="entry name" value="AraC-bd"/>
</dbReference>
<reference evidence="5" key="1">
    <citation type="submission" date="2021-01" db="EMBL/GenBank/DDBJ databases">
        <title>Genomic Encyclopedia of Type Strains, Phase IV (KMG-IV): sequencing the most valuable type-strain genomes for metagenomic binning, comparative biology and taxonomic classification.</title>
        <authorList>
            <person name="Goeker M."/>
        </authorList>
    </citation>
    <scope>NUCLEOTIDE SEQUENCE</scope>
    <source>
        <strain evidence="5">DSM 21943</strain>
    </source>
</reference>
<dbReference type="EMBL" id="JAFBCV010000005">
    <property type="protein sequence ID" value="MBM7838712.1"/>
    <property type="molecule type" value="Genomic_DNA"/>
</dbReference>